<protein>
    <submittedName>
        <fullName evidence="2">Transmembrane protein, putative</fullName>
    </submittedName>
</protein>
<dbReference type="HOGENOM" id="CLU_1055511_0_0_1"/>
<dbReference type="OMA" id="ECMECIS"/>
<evidence type="ECO:0000256" key="1">
    <source>
        <dbReference type="SAM" id="Phobius"/>
    </source>
</evidence>
<evidence type="ECO:0000313" key="2">
    <source>
        <dbReference type="EMBL" id="EAR92171.1"/>
    </source>
</evidence>
<dbReference type="Proteomes" id="UP000009168">
    <property type="component" value="Unassembled WGS sequence"/>
</dbReference>
<proteinExistence type="predicted"/>
<keyword evidence="1 2" id="KW-0812">Transmembrane</keyword>
<dbReference type="GeneID" id="7843083"/>
<dbReference type="AlphaFoldDB" id="Q235D2"/>
<evidence type="ECO:0000313" key="3">
    <source>
        <dbReference type="Proteomes" id="UP000009168"/>
    </source>
</evidence>
<feature type="transmembrane region" description="Helical" evidence="1">
    <location>
        <begin position="12"/>
        <end position="32"/>
    </location>
</feature>
<name>Q235D2_TETTS</name>
<keyword evidence="1" id="KW-0472">Membrane</keyword>
<dbReference type="eggNOG" id="ENOG502QWZ6">
    <property type="taxonomic scope" value="Eukaryota"/>
</dbReference>
<gene>
    <name evidence="2" type="ORF">TTHERM_00803680</name>
</gene>
<accession>Q235D2</accession>
<dbReference type="InParanoid" id="Q235D2"/>
<dbReference type="EMBL" id="GG662763">
    <property type="protein sequence ID" value="EAR92171.1"/>
    <property type="molecule type" value="Genomic_DNA"/>
</dbReference>
<dbReference type="RefSeq" id="XP_001012416.1">
    <property type="nucleotide sequence ID" value="XM_001012416.1"/>
</dbReference>
<dbReference type="KEGG" id="tet:TTHERM_00803680"/>
<keyword evidence="3" id="KW-1185">Reference proteome</keyword>
<dbReference type="OrthoDB" id="310148at2759"/>
<sequence>MFKKIVSNLKPFVFSITAVGGSFVSYYSYLAYLNRKQFQDQKENDELYKDTTRETNEYFGLSWGYKADYLVKEKIDSGDIFFIKYDCDECLSLKQMIWCNLLQTYKQDQEYDSIGFAYRDSNGLYIISNQFGVTKVMEYADFLSQPFLSELSVRKLITKDQTRADSRAFFQSVKAHFKKLNQADKPEIKESSEEFAINYLKSINILQDQVVQENLKPYISEYDKANPFFLKPRFSFDNKIIIRSATNKQLNSSNLFTSTASFNK</sequence>
<reference evidence="3" key="1">
    <citation type="journal article" date="2006" name="PLoS Biol.">
        <title>Macronuclear genome sequence of the ciliate Tetrahymena thermophila, a model eukaryote.</title>
        <authorList>
            <person name="Eisen J.A."/>
            <person name="Coyne R.S."/>
            <person name="Wu M."/>
            <person name="Wu D."/>
            <person name="Thiagarajan M."/>
            <person name="Wortman J.R."/>
            <person name="Badger J.H."/>
            <person name="Ren Q."/>
            <person name="Amedeo P."/>
            <person name="Jones K.M."/>
            <person name="Tallon L.J."/>
            <person name="Delcher A.L."/>
            <person name="Salzberg S.L."/>
            <person name="Silva J.C."/>
            <person name="Haas B.J."/>
            <person name="Majoros W.H."/>
            <person name="Farzad M."/>
            <person name="Carlton J.M."/>
            <person name="Smith R.K. Jr."/>
            <person name="Garg J."/>
            <person name="Pearlman R.E."/>
            <person name="Karrer K.M."/>
            <person name="Sun L."/>
            <person name="Manning G."/>
            <person name="Elde N.C."/>
            <person name="Turkewitz A.P."/>
            <person name="Asai D.J."/>
            <person name="Wilkes D.E."/>
            <person name="Wang Y."/>
            <person name="Cai H."/>
            <person name="Collins K."/>
            <person name="Stewart B.A."/>
            <person name="Lee S.R."/>
            <person name="Wilamowska K."/>
            <person name="Weinberg Z."/>
            <person name="Ruzzo W.L."/>
            <person name="Wloga D."/>
            <person name="Gaertig J."/>
            <person name="Frankel J."/>
            <person name="Tsao C.-C."/>
            <person name="Gorovsky M.A."/>
            <person name="Keeling P.J."/>
            <person name="Waller R.F."/>
            <person name="Patron N.J."/>
            <person name="Cherry J.M."/>
            <person name="Stover N.A."/>
            <person name="Krieger C.J."/>
            <person name="del Toro C."/>
            <person name="Ryder H.F."/>
            <person name="Williamson S.C."/>
            <person name="Barbeau R.A."/>
            <person name="Hamilton E.P."/>
            <person name="Orias E."/>
        </authorList>
    </citation>
    <scope>NUCLEOTIDE SEQUENCE [LARGE SCALE GENOMIC DNA]</scope>
    <source>
        <strain evidence="3">SB210</strain>
    </source>
</reference>
<keyword evidence="1" id="KW-1133">Transmembrane helix</keyword>
<organism evidence="2 3">
    <name type="scientific">Tetrahymena thermophila (strain SB210)</name>
    <dbReference type="NCBI Taxonomy" id="312017"/>
    <lineage>
        <taxon>Eukaryota</taxon>
        <taxon>Sar</taxon>
        <taxon>Alveolata</taxon>
        <taxon>Ciliophora</taxon>
        <taxon>Intramacronucleata</taxon>
        <taxon>Oligohymenophorea</taxon>
        <taxon>Hymenostomatida</taxon>
        <taxon>Tetrahymenina</taxon>
        <taxon>Tetrahymenidae</taxon>
        <taxon>Tetrahymena</taxon>
    </lineage>
</organism>